<feature type="compositionally biased region" description="Polar residues" evidence="12">
    <location>
        <begin position="124"/>
        <end position="134"/>
    </location>
</feature>
<keyword evidence="10 13" id="KW-0472">Membrane</keyword>
<evidence type="ECO:0000256" key="1">
    <source>
        <dbReference type="ARBA" id="ARBA00004477"/>
    </source>
</evidence>
<evidence type="ECO:0000256" key="8">
    <source>
        <dbReference type="ARBA" id="ARBA00022824"/>
    </source>
</evidence>
<comment type="pathway">
    <text evidence="2">Protein modification; protein glycosylation.</text>
</comment>
<reference evidence="14 15" key="2">
    <citation type="journal article" date="2012" name="Open Biol.">
        <title>Characteristics of nucleosomes and linker DNA regions on the genome of the basidiomycete Mixia osmundae revealed by mono- and dinucleosome mapping.</title>
        <authorList>
            <person name="Nishida H."/>
            <person name="Kondo S."/>
            <person name="Matsumoto T."/>
            <person name="Suzuki Y."/>
            <person name="Yoshikawa H."/>
            <person name="Taylor T.D."/>
            <person name="Sugiyama J."/>
        </authorList>
    </citation>
    <scope>NUCLEOTIDE SEQUENCE [LARGE SCALE GENOMIC DNA]</scope>
    <source>
        <strain evidence="15">CBS 9802 / IAM 14324 / JCM 22182 / KY 12970</strain>
    </source>
</reference>
<dbReference type="GO" id="GO:0005789">
    <property type="term" value="C:endoplasmic reticulum membrane"/>
    <property type="evidence" value="ECO:0007669"/>
    <property type="project" value="UniProtKB-SubCell"/>
</dbReference>
<feature type="compositionally biased region" description="Polar residues" evidence="12">
    <location>
        <begin position="1"/>
        <end position="15"/>
    </location>
</feature>
<reference evidence="14 15" key="1">
    <citation type="journal article" date="2011" name="J. Gen. Appl. Microbiol.">
        <title>Draft genome sequencing of the enigmatic basidiomycete Mixia osmundae.</title>
        <authorList>
            <person name="Nishida H."/>
            <person name="Nagatsuka Y."/>
            <person name="Sugiyama J."/>
        </authorList>
    </citation>
    <scope>NUCLEOTIDE SEQUENCE [LARGE SCALE GENOMIC DNA]</scope>
    <source>
        <strain evidence="15">CBS 9802 / IAM 14324 / JCM 22182 / KY 12970</strain>
    </source>
</reference>
<keyword evidence="8" id="KW-0256">Endoplasmic reticulum</keyword>
<keyword evidence="9 13" id="KW-1133">Transmembrane helix</keyword>
<feature type="compositionally biased region" description="Basic and acidic residues" evidence="12">
    <location>
        <begin position="65"/>
        <end position="79"/>
    </location>
</feature>
<evidence type="ECO:0000313" key="15">
    <source>
        <dbReference type="Proteomes" id="UP000009131"/>
    </source>
</evidence>
<feature type="compositionally biased region" description="Basic and acidic residues" evidence="12">
    <location>
        <begin position="40"/>
        <end position="51"/>
    </location>
</feature>
<dbReference type="EC" id="2.4.1.267" evidence="4"/>
<evidence type="ECO:0000313" key="14">
    <source>
        <dbReference type="EMBL" id="GAA93945.1"/>
    </source>
</evidence>
<evidence type="ECO:0000256" key="11">
    <source>
        <dbReference type="ARBA" id="ARBA00032921"/>
    </source>
</evidence>
<comment type="subcellular location">
    <subcellularLocation>
        <location evidence="1">Endoplasmic reticulum membrane</location>
        <topology evidence="1">Multi-pass membrane protein</topology>
    </subcellularLocation>
</comment>
<dbReference type="AlphaFoldDB" id="G7DT66"/>
<keyword evidence="6" id="KW-0808">Transferase</keyword>
<dbReference type="InParanoid" id="G7DT66"/>
<feature type="transmembrane region" description="Helical" evidence="13">
    <location>
        <begin position="505"/>
        <end position="526"/>
    </location>
</feature>
<keyword evidence="5" id="KW-0328">Glycosyltransferase</keyword>
<accession>G7DT66</accession>
<name>G7DT66_MIXOS</name>
<feature type="compositionally biased region" description="Polar residues" evidence="12">
    <location>
        <begin position="917"/>
        <end position="928"/>
    </location>
</feature>
<organism evidence="14 15">
    <name type="scientific">Mixia osmundae (strain CBS 9802 / IAM 14324 / JCM 22182 / KY 12970)</name>
    <dbReference type="NCBI Taxonomy" id="764103"/>
    <lineage>
        <taxon>Eukaryota</taxon>
        <taxon>Fungi</taxon>
        <taxon>Dikarya</taxon>
        <taxon>Basidiomycota</taxon>
        <taxon>Pucciniomycotina</taxon>
        <taxon>Mixiomycetes</taxon>
        <taxon>Mixiales</taxon>
        <taxon>Mixiaceae</taxon>
        <taxon>Mixia</taxon>
    </lineage>
</organism>
<feature type="transmembrane region" description="Helical" evidence="13">
    <location>
        <begin position="613"/>
        <end position="635"/>
    </location>
</feature>
<evidence type="ECO:0000256" key="12">
    <source>
        <dbReference type="SAM" id="MobiDB-lite"/>
    </source>
</evidence>
<proteinExistence type="inferred from homology"/>
<comment type="similarity">
    <text evidence="3">Belongs to the ALG6/ALG8 glucosyltransferase family.</text>
</comment>
<dbReference type="Proteomes" id="UP000009131">
    <property type="component" value="Unassembled WGS sequence"/>
</dbReference>
<keyword evidence="7 13" id="KW-0812">Transmembrane</keyword>
<dbReference type="EMBL" id="BABT02000025">
    <property type="protein sequence ID" value="GAA93945.1"/>
    <property type="molecule type" value="Genomic_DNA"/>
</dbReference>
<evidence type="ECO:0000256" key="9">
    <source>
        <dbReference type="ARBA" id="ARBA00022989"/>
    </source>
</evidence>
<dbReference type="Pfam" id="PF03155">
    <property type="entry name" value="Alg6_Alg8"/>
    <property type="match status" value="1"/>
</dbReference>
<feature type="transmembrane region" description="Helical" evidence="13">
    <location>
        <begin position="402"/>
        <end position="424"/>
    </location>
</feature>
<gene>
    <name evidence="14" type="primary">Mo00591</name>
    <name evidence="14" type="ORF">E5Q_00591</name>
</gene>
<dbReference type="HOGENOM" id="CLU_008110_1_0_1"/>
<evidence type="ECO:0000256" key="13">
    <source>
        <dbReference type="SAM" id="Phobius"/>
    </source>
</evidence>
<protein>
    <recommendedName>
        <fullName evidence="4">dolichyl-P-Glc:Man9GlcNAc2-PP-dolichol alpha-1,3-glucosyltransferase</fullName>
        <ecNumber evidence="4">2.4.1.267</ecNumber>
    </recommendedName>
    <alternativeName>
        <fullName evidence="11">Dol-P-Glc:Man(9)GlcNAc(2)-PP-Dol alpha-1,3-glucosyltransferase</fullName>
    </alternativeName>
</protein>
<feature type="region of interest" description="Disordered" evidence="12">
    <location>
        <begin position="98"/>
        <end position="225"/>
    </location>
</feature>
<evidence type="ECO:0000256" key="10">
    <source>
        <dbReference type="ARBA" id="ARBA00023136"/>
    </source>
</evidence>
<feature type="compositionally biased region" description="Polar residues" evidence="12">
    <location>
        <begin position="889"/>
        <end position="908"/>
    </location>
</feature>
<keyword evidence="15" id="KW-1185">Reference proteome</keyword>
<dbReference type="eggNOG" id="KOG2575">
    <property type="taxonomic scope" value="Eukaryota"/>
</dbReference>
<evidence type="ECO:0000256" key="3">
    <source>
        <dbReference type="ARBA" id="ARBA00008715"/>
    </source>
</evidence>
<evidence type="ECO:0000256" key="6">
    <source>
        <dbReference type="ARBA" id="ARBA00022679"/>
    </source>
</evidence>
<comment type="caution">
    <text evidence="14">The sequence shown here is derived from an EMBL/GenBank/DDBJ whole genome shotgun (WGS) entry which is preliminary data.</text>
</comment>
<evidence type="ECO:0000256" key="7">
    <source>
        <dbReference type="ARBA" id="ARBA00022692"/>
    </source>
</evidence>
<feature type="compositionally biased region" description="Basic and acidic residues" evidence="12">
    <location>
        <begin position="964"/>
        <end position="977"/>
    </location>
</feature>
<evidence type="ECO:0000256" key="4">
    <source>
        <dbReference type="ARBA" id="ARBA00011937"/>
    </source>
</evidence>
<dbReference type="UniPathway" id="UPA00378"/>
<dbReference type="FunCoup" id="G7DT66">
    <property type="interactions" value="644"/>
</dbReference>
<dbReference type="PANTHER" id="PTHR12413">
    <property type="entry name" value="DOLICHYL GLYCOSYLTRANSFERASE"/>
    <property type="match status" value="1"/>
</dbReference>
<feature type="compositionally biased region" description="Low complexity" evidence="12">
    <location>
        <begin position="164"/>
        <end position="177"/>
    </location>
</feature>
<feature type="transmembrane region" description="Helical" evidence="13">
    <location>
        <begin position="760"/>
        <end position="781"/>
    </location>
</feature>
<evidence type="ECO:0000256" key="2">
    <source>
        <dbReference type="ARBA" id="ARBA00004922"/>
    </source>
</evidence>
<dbReference type="STRING" id="764103.G7DT66"/>
<dbReference type="OrthoDB" id="5589195at2759"/>
<evidence type="ECO:0000256" key="5">
    <source>
        <dbReference type="ARBA" id="ARBA00022676"/>
    </source>
</evidence>
<feature type="transmembrane region" description="Helical" evidence="13">
    <location>
        <begin position="793"/>
        <end position="811"/>
    </location>
</feature>
<dbReference type="PANTHER" id="PTHR12413:SF1">
    <property type="entry name" value="DOLICHYL PYROPHOSPHATE MAN9GLCNAC2 ALPHA-1,3-GLUCOSYLTRANSFERASE"/>
    <property type="match status" value="1"/>
</dbReference>
<feature type="region of interest" description="Disordered" evidence="12">
    <location>
        <begin position="857"/>
        <end position="977"/>
    </location>
</feature>
<feature type="region of interest" description="Disordered" evidence="12">
    <location>
        <begin position="1"/>
        <end position="85"/>
    </location>
</feature>
<feature type="transmembrane region" description="Helical" evidence="13">
    <location>
        <begin position="547"/>
        <end position="567"/>
    </location>
</feature>
<sequence>MTSSSSSWLVSNDPTSDQDKSPSATEPRPKLPVSSSTRTLTDKRDSARSETRDDDELIGFPRLSSEVHRSRMDEPRLSRESLPPPYDLALQSEIASLARARQESTDRLSQLGSSSRRVRDGPSSVRSRQTTASTNRHRVGSEAGFELDDGPPRSSRQETDGMRRLSVSSAYRSTSSRQRPDTSLPRSLTATQLARLPDLSTQQRNQYRGEHARKAHVPRSPSSVVSVSSSVFSHQPTPSKGRLQYQADHDPSRHTSIASVLAGIDAQDATARGIAYAHDSLAKRFARWMSKSGKKQLLVPSVLLASFIIRATVSLGPYSGYVVAPMYGDLEAQRHWMAVTYHLPPSEWYFHRLEYWGLDYPPLTAYLSWLFGAFAHHLGNPAWVALRTLPDAQVASEDDTKLFLRLSVIFMDFLIYVPAVLLYLAVTLGGKRGGSSRSRRSGRTQAVALMTILFQPALILIDNGHFQYNSVMLGLAVAAFALLHRGNDLLAAILFVGALGFKQMALYFAPAMFFFYWANASGFKAIMGAAPHQMRLARLTIEHSVNLFLNLAIVGVGSLALVFAPFLSSTAQLLQTLHRIFPFQRGLFEDKVANFWCGLNVVIKLRQLASIPVLARLALVATLLALLPSAFIVLYTSYSHKRQMQVEAPVTKIQKSLPPTLKLLTHSLFVSSMSFFLFSFQVHEKSILLPLLPITLLMAGSEPGQSGNDWDWAALLNNVGVFSMWPLLKRDGLGVQYVALTLLWNRVIGHDPLRMPSSFLKALTLVTYSCILAMHVLELIAPAPAHLPDLYPVLNLTLSAAIFGLSWLWGIKRQVEESWAIIGMSNVSASVPPSRVASPSGNHVSLPRITGLRSSASISSRLSKSQTYGPLRADHDYSQSGVLPRLKQRTSFTSSAGFVSDSQQPTNGSRRRRKDSNMSAVTSVSQVLRPSRRARDSNGGAQTDWEGAHRAHRRQTAPVLQTDDEARHRSARHDLLG</sequence>
<feature type="transmembrane region" description="Helical" evidence="13">
    <location>
        <begin position="473"/>
        <end position="499"/>
    </location>
</feature>
<dbReference type="InterPro" id="IPR004856">
    <property type="entry name" value="Glyco_trans_ALG6/ALG8"/>
</dbReference>
<dbReference type="GO" id="GO:0042281">
    <property type="term" value="F:dolichyl pyrophosphate Man9GlcNAc2 alpha-1,3-glucosyltransferase activity"/>
    <property type="evidence" value="ECO:0007669"/>
    <property type="project" value="UniProtKB-EC"/>
</dbReference>